<name>A0AAD3XYR0_NEPGR</name>
<dbReference type="AlphaFoldDB" id="A0AAD3XYR0"/>
<gene>
    <name evidence="2" type="ORF">Nepgr_022768</name>
</gene>
<sequence length="80" mass="8431">MKQRQRASTQEVEQLVPNQELGLSSPAAGWLHGQGWSSTTPGSRCATMPSNREVDLAKEQPAWVPVATALSTAGLGIGDS</sequence>
<evidence type="ECO:0000313" key="2">
    <source>
        <dbReference type="EMBL" id="GMH20926.1"/>
    </source>
</evidence>
<keyword evidence="3" id="KW-1185">Reference proteome</keyword>
<evidence type="ECO:0000256" key="1">
    <source>
        <dbReference type="SAM" id="MobiDB-lite"/>
    </source>
</evidence>
<protein>
    <submittedName>
        <fullName evidence="2">Uncharacterized protein</fullName>
    </submittedName>
</protein>
<reference evidence="2" key="1">
    <citation type="submission" date="2023-05" db="EMBL/GenBank/DDBJ databases">
        <title>Nepenthes gracilis genome sequencing.</title>
        <authorList>
            <person name="Fukushima K."/>
        </authorList>
    </citation>
    <scope>NUCLEOTIDE SEQUENCE</scope>
    <source>
        <strain evidence="2">SING2019-196</strain>
    </source>
</reference>
<feature type="region of interest" description="Disordered" evidence="1">
    <location>
        <begin position="1"/>
        <end position="20"/>
    </location>
</feature>
<accession>A0AAD3XYR0</accession>
<evidence type="ECO:0000313" key="3">
    <source>
        <dbReference type="Proteomes" id="UP001279734"/>
    </source>
</evidence>
<dbReference type="EMBL" id="BSYO01000022">
    <property type="protein sequence ID" value="GMH20926.1"/>
    <property type="molecule type" value="Genomic_DNA"/>
</dbReference>
<feature type="compositionally biased region" description="Polar residues" evidence="1">
    <location>
        <begin position="1"/>
        <end position="12"/>
    </location>
</feature>
<feature type="region of interest" description="Disordered" evidence="1">
    <location>
        <begin position="26"/>
        <end position="47"/>
    </location>
</feature>
<proteinExistence type="predicted"/>
<organism evidence="2 3">
    <name type="scientific">Nepenthes gracilis</name>
    <name type="common">Slender pitcher plant</name>
    <dbReference type="NCBI Taxonomy" id="150966"/>
    <lineage>
        <taxon>Eukaryota</taxon>
        <taxon>Viridiplantae</taxon>
        <taxon>Streptophyta</taxon>
        <taxon>Embryophyta</taxon>
        <taxon>Tracheophyta</taxon>
        <taxon>Spermatophyta</taxon>
        <taxon>Magnoliopsida</taxon>
        <taxon>eudicotyledons</taxon>
        <taxon>Gunneridae</taxon>
        <taxon>Pentapetalae</taxon>
        <taxon>Caryophyllales</taxon>
        <taxon>Nepenthaceae</taxon>
        <taxon>Nepenthes</taxon>
    </lineage>
</organism>
<comment type="caution">
    <text evidence="2">The sequence shown here is derived from an EMBL/GenBank/DDBJ whole genome shotgun (WGS) entry which is preliminary data.</text>
</comment>
<dbReference type="Proteomes" id="UP001279734">
    <property type="component" value="Unassembled WGS sequence"/>
</dbReference>